<dbReference type="InterPro" id="IPR013249">
    <property type="entry name" value="RNA_pol_sigma70_r4_t2"/>
</dbReference>
<dbReference type="InterPro" id="IPR013325">
    <property type="entry name" value="RNA_pol_sigma_r2"/>
</dbReference>
<keyword evidence="2" id="KW-0805">Transcription regulation</keyword>
<keyword evidence="8" id="KW-1185">Reference proteome</keyword>
<evidence type="ECO:0000256" key="2">
    <source>
        <dbReference type="ARBA" id="ARBA00023015"/>
    </source>
</evidence>
<proteinExistence type="inferred from homology"/>
<feature type="domain" description="RNA polymerase sigma factor 70 region 4 type 2" evidence="6">
    <location>
        <begin position="131"/>
        <end position="182"/>
    </location>
</feature>
<dbReference type="RefSeq" id="WP_345244300.1">
    <property type="nucleotide sequence ID" value="NZ_BAABHD010000029.1"/>
</dbReference>
<evidence type="ECO:0000256" key="3">
    <source>
        <dbReference type="ARBA" id="ARBA00023082"/>
    </source>
</evidence>
<dbReference type="InterPro" id="IPR013324">
    <property type="entry name" value="RNA_pol_sigma_r3/r4-like"/>
</dbReference>
<evidence type="ECO:0000313" key="7">
    <source>
        <dbReference type="EMBL" id="GAA4457017.1"/>
    </source>
</evidence>
<dbReference type="SUPFAM" id="SSF88659">
    <property type="entry name" value="Sigma3 and sigma4 domains of RNA polymerase sigma factors"/>
    <property type="match status" value="1"/>
</dbReference>
<sequence length="192" mass="23347">MRDSGQHTADDVLLWKRFKEGSQEAFSRIYFAHYRTLYNYGYNLFADRDFLKDTLQEFFLDLWQDREHLADVQSVRFYLLVSIRRKILYNLKKHRREPLFSVDDEAENYTSAPSPESDLILEETEQHTHSELTKELNRLPLRQKEAIYLKYFQDLSYPEITEVMQLQYQTVRDLIYKGIKNLREKLKNRLFF</sequence>
<comment type="caution">
    <text evidence="7">The sequence shown here is derived from an EMBL/GenBank/DDBJ whole genome shotgun (WGS) entry which is preliminary data.</text>
</comment>
<dbReference type="Gene3D" id="1.10.10.10">
    <property type="entry name" value="Winged helix-like DNA-binding domain superfamily/Winged helix DNA-binding domain"/>
    <property type="match status" value="1"/>
</dbReference>
<keyword evidence="3" id="KW-0731">Sigma factor</keyword>
<dbReference type="InterPro" id="IPR014284">
    <property type="entry name" value="RNA_pol_sigma-70_dom"/>
</dbReference>
<dbReference type="PANTHER" id="PTHR43133:SF46">
    <property type="entry name" value="RNA POLYMERASE SIGMA-70 FACTOR ECF SUBFAMILY"/>
    <property type="match status" value="1"/>
</dbReference>
<evidence type="ECO:0000259" key="5">
    <source>
        <dbReference type="Pfam" id="PF04542"/>
    </source>
</evidence>
<reference evidence="8" key="1">
    <citation type="journal article" date="2019" name="Int. J. Syst. Evol. Microbiol.">
        <title>The Global Catalogue of Microorganisms (GCM) 10K type strain sequencing project: providing services to taxonomists for standard genome sequencing and annotation.</title>
        <authorList>
            <consortium name="The Broad Institute Genomics Platform"/>
            <consortium name="The Broad Institute Genome Sequencing Center for Infectious Disease"/>
            <person name="Wu L."/>
            <person name="Ma J."/>
        </authorList>
    </citation>
    <scope>NUCLEOTIDE SEQUENCE [LARGE SCALE GENOMIC DNA]</scope>
    <source>
        <strain evidence="8">JCM 17927</strain>
    </source>
</reference>
<keyword evidence="4" id="KW-0804">Transcription</keyword>
<feature type="domain" description="RNA polymerase sigma-70 region 2" evidence="5">
    <location>
        <begin position="32"/>
        <end position="96"/>
    </location>
</feature>
<accession>A0ABP8MYC1</accession>
<dbReference type="InterPro" id="IPR039425">
    <property type="entry name" value="RNA_pol_sigma-70-like"/>
</dbReference>
<protein>
    <submittedName>
        <fullName evidence="7">Sigma-70 family RNA polymerase sigma factor</fullName>
    </submittedName>
</protein>
<name>A0ABP8MYC1_9BACT</name>
<dbReference type="InterPro" id="IPR036388">
    <property type="entry name" value="WH-like_DNA-bd_sf"/>
</dbReference>
<dbReference type="CDD" id="cd06171">
    <property type="entry name" value="Sigma70_r4"/>
    <property type="match status" value="1"/>
</dbReference>
<dbReference type="SUPFAM" id="SSF88946">
    <property type="entry name" value="Sigma2 domain of RNA polymerase sigma factors"/>
    <property type="match status" value="1"/>
</dbReference>
<dbReference type="Pfam" id="PF04542">
    <property type="entry name" value="Sigma70_r2"/>
    <property type="match status" value="1"/>
</dbReference>
<evidence type="ECO:0000256" key="1">
    <source>
        <dbReference type="ARBA" id="ARBA00010641"/>
    </source>
</evidence>
<gene>
    <name evidence="7" type="ORF">GCM10023189_27100</name>
</gene>
<dbReference type="PANTHER" id="PTHR43133">
    <property type="entry name" value="RNA POLYMERASE ECF-TYPE SIGMA FACTO"/>
    <property type="match status" value="1"/>
</dbReference>
<evidence type="ECO:0000313" key="8">
    <source>
        <dbReference type="Proteomes" id="UP001501175"/>
    </source>
</evidence>
<dbReference type="Gene3D" id="1.10.1740.10">
    <property type="match status" value="1"/>
</dbReference>
<dbReference type="NCBIfam" id="TIGR02937">
    <property type="entry name" value="sigma70-ECF"/>
    <property type="match status" value="1"/>
</dbReference>
<evidence type="ECO:0000259" key="6">
    <source>
        <dbReference type="Pfam" id="PF08281"/>
    </source>
</evidence>
<dbReference type="Proteomes" id="UP001501175">
    <property type="component" value="Unassembled WGS sequence"/>
</dbReference>
<organism evidence="7 8">
    <name type="scientific">Nibrella saemangeumensis</name>
    <dbReference type="NCBI Taxonomy" id="1084526"/>
    <lineage>
        <taxon>Bacteria</taxon>
        <taxon>Pseudomonadati</taxon>
        <taxon>Bacteroidota</taxon>
        <taxon>Cytophagia</taxon>
        <taxon>Cytophagales</taxon>
        <taxon>Spirosomataceae</taxon>
        <taxon>Nibrella</taxon>
    </lineage>
</organism>
<dbReference type="EMBL" id="BAABHD010000029">
    <property type="protein sequence ID" value="GAA4457017.1"/>
    <property type="molecule type" value="Genomic_DNA"/>
</dbReference>
<evidence type="ECO:0000256" key="4">
    <source>
        <dbReference type="ARBA" id="ARBA00023163"/>
    </source>
</evidence>
<dbReference type="Pfam" id="PF08281">
    <property type="entry name" value="Sigma70_r4_2"/>
    <property type="match status" value="1"/>
</dbReference>
<dbReference type="InterPro" id="IPR007627">
    <property type="entry name" value="RNA_pol_sigma70_r2"/>
</dbReference>
<comment type="similarity">
    <text evidence="1">Belongs to the sigma-70 factor family. ECF subfamily.</text>
</comment>